<evidence type="ECO:0000313" key="14">
    <source>
        <dbReference type="Proteomes" id="UP000000547"/>
    </source>
</evidence>
<dbReference type="InterPro" id="IPR006260">
    <property type="entry name" value="TonB/TolA_C"/>
</dbReference>
<evidence type="ECO:0000259" key="12">
    <source>
        <dbReference type="PROSITE" id="PS52015"/>
    </source>
</evidence>
<dbReference type="InterPro" id="IPR051045">
    <property type="entry name" value="TonB-dependent_transducer"/>
</dbReference>
<dbReference type="GO" id="GO:0055085">
    <property type="term" value="P:transmembrane transport"/>
    <property type="evidence" value="ECO:0007669"/>
    <property type="project" value="InterPro"/>
</dbReference>
<evidence type="ECO:0000313" key="13">
    <source>
        <dbReference type="EMBL" id="AAZ27569.1"/>
    </source>
</evidence>
<comment type="subcellular location">
    <subcellularLocation>
        <location evidence="1 10">Cell inner membrane</location>
        <topology evidence="1 10">Single-pass membrane protein</topology>
        <orientation evidence="1 10">Periplasmic side</orientation>
    </subcellularLocation>
</comment>
<evidence type="ECO:0000256" key="11">
    <source>
        <dbReference type="SAM" id="MobiDB-lite"/>
    </source>
</evidence>
<evidence type="ECO:0000256" key="10">
    <source>
        <dbReference type="RuleBase" id="RU362123"/>
    </source>
</evidence>
<evidence type="ECO:0000256" key="4">
    <source>
        <dbReference type="ARBA" id="ARBA00022475"/>
    </source>
</evidence>
<evidence type="ECO:0000256" key="8">
    <source>
        <dbReference type="ARBA" id="ARBA00022989"/>
    </source>
</evidence>
<dbReference type="GO" id="GO:0015891">
    <property type="term" value="P:siderophore transport"/>
    <property type="evidence" value="ECO:0007669"/>
    <property type="project" value="InterPro"/>
</dbReference>
<dbReference type="PROSITE" id="PS52015">
    <property type="entry name" value="TONB_CTD"/>
    <property type="match status" value="1"/>
</dbReference>
<dbReference type="AlphaFoldDB" id="Q47X40"/>
<feature type="transmembrane region" description="Helical" evidence="10">
    <location>
        <begin position="25"/>
        <end position="43"/>
    </location>
</feature>
<feature type="domain" description="TonB C-terminal" evidence="12">
    <location>
        <begin position="131"/>
        <end position="223"/>
    </location>
</feature>
<evidence type="ECO:0000256" key="9">
    <source>
        <dbReference type="ARBA" id="ARBA00023136"/>
    </source>
</evidence>
<dbReference type="PANTHER" id="PTHR33446">
    <property type="entry name" value="PROTEIN TONB-RELATED"/>
    <property type="match status" value="1"/>
</dbReference>
<dbReference type="Proteomes" id="UP000000547">
    <property type="component" value="Chromosome"/>
</dbReference>
<dbReference type="GO" id="GO:0031992">
    <property type="term" value="F:energy transducer activity"/>
    <property type="evidence" value="ECO:0007669"/>
    <property type="project" value="InterPro"/>
</dbReference>
<proteinExistence type="inferred from homology"/>
<dbReference type="NCBIfam" id="TIGR01352">
    <property type="entry name" value="tonB_Cterm"/>
    <property type="match status" value="1"/>
</dbReference>
<dbReference type="KEGG" id="cps:CPS_3972"/>
<dbReference type="EMBL" id="CP000083">
    <property type="protein sequence ID" value="AAZ27569.1"/>
    <property type="molecule type" value="Genomic_DNA"/>
</dbReference>
<keyword evidence="3 10" id="KW-0813">Transport</keyword>
<comment type="similarity">
    <text evidence="2 10">Belongs to the TonB family.</text>
</comment>
<keyword evidence="4 10" id="KW-1003">Cell membrane</keyword>
<name>Q47X40_COLP3</name>
<dbReference type="PRINTS" id="PR01374">
    <property type="entry name" value="TONBPROTEIN"/>
</dbReference>
<gene>
    <name evidence="13" type="ordered locus">CPS_3972</name>
</gene>
<evidence type="ECO:0000256" key="6">
    <source>
        <dbReference type="ARBA" id="ARBA00022692"/>
    </source>
</evidence>
<dbReference type="GO" id="GO:0030288">
    <property type="term" value="C:outer membrane-bounded periplasmic space"/>
    <property type="evidence" value="ECO:0007669"/>
    <property type="project" value="InterPro"/>
</dbReference>
<organism evidence="13 14">
    <name type="scientific">Colwellia psychrerythraea (strain 34H / ATCC BAA-681)</name>
    <name type="common">Vibrio psychroerythus</name>
    <dbReference type="NCBI Taxonomy" id="167879"/>
    <lineage>
        <taxon>Bacteria</taxon>
        <taxon>Pseudomonadati</taxon>
        <taxon>Pseudomonadota</taxon>
        <taxon>Gammaproteobacteria</taxon>
        <taxon>Alteromonadales</taxon>
        <taxon>Colwelliaceae</taxon>
        <taxon>Colwellia</taxon>
    </lineage>
</organism>
<dbReference type="InterPro" id="IPR003538">
    <property type="entry name" value="TonB"/>
</dbReference>
<keyword evidence="9 10" id="KW-0472">Membrane</keyword>
<keyword evidence="6 10" id="KW-0812">Transmembrane</keyword>
<reference evidence="13" key="1">
    <citation type="journal article" date="2005" name="Proc. Natl. Acad. Sci. U.S.A.">
        <title>The psychrophilic lifestyle as revealed by the genome sequence of Colwellia psychrerythraea 34H through genomic and proteomic analyses.</title>
        <authorList>
            <person name="Methe B.A."/>
            <person name="Nelson K.E."/>
            <person name="Deming J.W."/>
            <person name="Momen B."/>
            <person name="Melamud E."/>
            <person name="Zhang X."/>
            <person name="Moult J."/>
            <person name="Madupu R."/>
            <person name="Nelson W.C."/>
            <person name="Dodson R.J."/>
            <person name="Brinkac L.M."/>
            <person name="Daugherty S.C."/>
            <person name="Durkin A.S."/>
            <person name="DeBoy R.T."/>
            <person name="Kolonay J.F."/>
            <person name="Sullivan S.A."/>
            <person name="Zhou L."/>
            <person name="Davidsen T.M."/>
            <person name="Wu M."/>
            <person name="Huston A.L."/>
            <person name="Lewis M."/>
            <person name="Weaver B."/>
            <person name="Weidman J.F."/>
            <person name="Khouri H."/>
            <person name="Utterback T.R."/>
            <person name="Feldblyum T.V."/>
            <person name="Fraser C.M."/>
        </authorList>
    </citation>
    <scope>NUCLEOTIDE SEQUENCE [LARGE SCALE GENOMIC DNA]</scope>
    <source>
        <strain evidence="13">34H</strain>
    </source>
</reference>
<evidence type="ECO:0000256" key="2">
    <source>
        <dbReference type="ARBA" id="ARBA00006555"/>
    </source>
</evidence>
<keyword evidence="7 10" id="KW-0653">Protein transport</keyword>
<dbReference type="eggNOG" id="COG0810">
    <property type="taxonomic scope" value="Bacteria"/>
</dbReference>
<keyword evidence="5 10" id="KW-0997">Cell inner membrane</keyword>
<dbReference type="HOGENOM" id="CLU_108529_1_0_6"/>
<evidence type="ECO:0000256" key="7">
    <source>
        <dbReference type="ARBA" id="ARBA00022927"/>
    </source>
</evidence>
<dbReference type="Pfam" id="PF03544">
    <property type="entry name" value="TonB_C"/>
    <property type="match status" value="1"/>
</dbReference>
<sequence length="223" mass="23844">MSTNMPINMSTDTSQQIIVRSGARYVIAGALALSMTFLLLWGMQKLIAGGNEVMTDPAKGSVLDFIRLKKDEAIVKKERKPQKPAKPKEPPPPMNAPQMQQSTPNANAAKSSFAADIQGDIGLSGGLSLDSGDGDYLPIVKVAAIYPRRAQSRGIEGFVIVEFVVTKTGSVSHAKVVQAKPEGIFDRAALDAVAKFKYKPRVVDGVAMEVAGVQNKISFEIDG</sequence>
<evidence type="ECO:0000256" key="5">
    <source>
        <dbReference type="ARBA" id="ARBA00022519"/>
    </source>
</evidence>
<feature type="region of interest" description="Disordered" evidence="11">
    <location>
        <begin position="76"/>
        <end position="109"/>
    </location>
</feature>
<evidence type="ECO:0000256" key="3">
    <source>
        <dbReference type="ARBA" id="ARBA00022448"/>
    </source>
</evidence>
<protein>
    <recommendedName>
        <fullName evidence="10">Protein TonB</fullName>
    </recommendedName>
</protein>
<accession>Q47X40</accession>
<dbReference type="STRING" id="167879.CPS_3972"/>
<dbReference type="GO" id="GO:0015031">
    <property type="term" value="P:protein transport"/>
    <property type="evidence" value="ECO:0007669"/>
    <property type="project" value="UniProtKB-UniRule"/>
</dbReference>
<keyword evidence="10" id="KW-0735">Signal-anchor</keyword>
<dbReference type="GO" id="GO:0005886">
    <property type="term" value="C:plasma membrane"/>
    <property type="evidence" value="ECO:0007669"/>
    <property type="project" value="UniProtKB-SubCell"/>
</dbReference>
<evidence type="ECO:0000256" key="1">
    <source>
        <dbReference type="ARBA" id="ARBA00004383"/>
    </source>
</evidence>
<keyword evidence="8 10" id="KW-1133">Transmembrane helix</keyword>
<dbReference type="InterPro" id="IPR037682">
    <property type="entry name" value="TonB_C"/>
</dbReference>
<comment type="function">
    <text evidence="10">Interacts with outer membrane receptor proteins that carry out high-affinity binding and energy dependent uptake into the periplasmic space of specific substrates. It could act to transduce energy from the cytoplasmic membrane to specific energy-requiring processes in the outer membrane, resulting in the release into the periplasm of ligands bound by these outer membrane proteins.</text>
</comment>
<dbReference type="SUPFAM" id="SSF74653">
    <property type="entry name" value="TolA/TonB C-terminal domain"/>
    <property type="match status" value="1"/>
</dbReference>
<dbReference type="Gene3D" id="3.30.1150.10">
    <property type="match status" value="1"/>
</dbReference>